<gene>
    <name evidence="1" type="ORF">HMPREF9083_1153</name>
</gene>
<accession>F2BY85</accession>
<reference evidence="1 2" key="1">
    <citation type="submission" date="2011-02" db="EMBL/GenBank/DDBJ databases">
        <authorList>
            <person name="Muzny D."/>
            <person name="Qin X."/>
            <person name="Deng J."/>
            <person name="Jiang H."/>
            <person name="Liu Y."/>
            <person name="Qu J."/>
            <person name="Song X.-Z."/>
            <person name="Zhang L."/>
            <person name="Thornton R."/>
            <person name="Coyle M."/>
            <person name="Francisco L."/>
            <person name="Jackson L."/>
            <person name="Javaid M."/>
            <person name="Korchina V."/>
            <person name="Kovar C."/>
            <person name="Mata R."/>
            <person name="Mathew T."/>
            <person name="Ngo R."/>
            <person name="Nguyen L."/>
            <person name="Nguyen N."/>
            <person name="Okwuonu G."/>
            <person name="Ongeri F."/>
            <person name="Pham C."/>
            <person name="Simmons D."/>
            <person name="Wilczek-Boney K."/>
            <person name="Hale W."/>
            <person name="Jakkamsetti A."/>
            <person name="Pham P."/>
            <person name="Ruth R."/>
            <person name="San Lucas F."/>
            <person name="Warren J."/>
            <person name="Zhang J."/>
            <person name="Zhao Z."/>
            <person name="Zhou C."/>
            <person name="Zhu D."/>
            <person name="Lee S."/>
            <person name="Bess C."/>
            <person name="Blankenburg K."/>
            <person name="Forbes L."/>
            <person name="Fu Q."/>
            <person name="Gubbala S."/>
            <person name="Hirani K."/>
            <person name="Jayaseelan J.C."/>
            <person name="Lara F."/>
            <person name="Munidasa M."/>
            <person name="Palculict T."/>
            <person name="Patil S."/>
            <person name="Pu L.-L."/>
            <person name="Saada N."/>
            <person name="Tang L."/>
            <person name="Weissenberger G."/>
            <person name="Zhu Y."/>
            <person name="Hemphill L."/>
            <person name="Shang Y."/>
            <person name="Youmans B."/>
            <person name="Ayvaz T."/>
            <person name="Ross M."/>
            <person name="Santibanez J."/>
            <person name="Aqrawi P."/>
            <person name="Gross S."/>
            <person name="Joshi V."/>
            <person name="Fowler G."/>
            <person name="Nazareth L."/>
            <person name="Reid J."/>
            <person name="Worley K."/>
            <person name="Petrosino J."/>
            <person name="Highlander S."/>
            <person name="Gibbs R."/>
        </authorList>
    </citation>
    <scope>NUCLEOTIDE SEQUENCE [LARGE SCALE GENOMIC DNA]</scope>
    <source>
        <strain evidence="1 2">DSM 19965</strain>
    </source>
</reference>
<dbReference type="AlphaFoldDB" id="F2BY85"/>
<evidence type="ECO:0000313" key="1">
    <source>
        <dbReference type="EMBL" id="EGF12406.1"/>
    </source>
</evidence>
<evidence type="ECO:0000313" key="2">
    <source>
        <dbReference type="Proteomes" id="UP000003503"/>
    </source>
</evidence>
<dbReference type="EMBL" id="AFBB01000025">
    <property type="protein sequence ID" value="EGF12406.1"/>
    <property type="molecule type" value="Genomic_DNA"/>
</dbReference>
<organism evidence="1 2">
    <name type="scientific">Dialister micraerophilus DSM 19965</name>
    <dbReference type="NCBI Taxonomy" id="888062"/>
    <lineage>
        <taxon>Bacteria</taxon>
        <taxon>Bacillati</taxon>
        <taxon>Bacillota</taxon>
        <taxon>Negativicutes</taxon>
        <taxon>Veillonellales</taxon>
        <taxon>Veillonellaceae</taxon>
        <taxon>Dialister</taxon>
    </lineage>
</organism>
<sequence>MIKKINNKCNVNERLFIAKAMQPFITGILEEIWAVNLSYWKG</sequence>
<protein>
    <submittedName>
        <fullName evidence="1">Uncharacterized protein</fullName>
    </submittedName>
</protein>
<name>F2BY85_9FIRM</name>
<proteinExistence type="predicted"/>
<keyword evidence="2" id="KW-1185">Reference proteome</keyword>
<dbReference type="Proteomes" id="UP000003503">
    <property type="component" value="Unassembled WGS sequence"/>
</dbReference>
<dbReference type="HOGENOM" id="CLU_3250604_0_0_9"/>
<comment type="caution">
    <text evidence="1">The sequence shown here is derived from an EMBL/GenBank/DDBJ whole genome shotgun (WGS) entry which is preliminary data.</text>
</comment>